<dbReference type="PANTHER" id="PTHR48021:SF47">
    <property type="entry name" value="GH17672P"/>
    <property type="match status" value="1"/>
</dbReference>
<evidence type="ECO:0000313" key="8">
    <source>
        <dbReference type="EMBL" id="KAJ8931869.1"/>
    </source>
</evidence>
<dbReference type="Pfam" id="PF00083">
    <property type="entry name" value="Sugar_tr"/>
    <property type="match status" value="1"/>
</dbReference>
<evidence type="ECO:0000313" key="9">
    <source>
        <dbReference type="Proteomes" id="UP001162156"/>
    </source>
</evidence>
<proteinExistence type="predicted"/>
<keyword evidence="2 6" id="KW-0812">Transmembrane</keyword>
<evidence type="ECO:0000256" key="3">
    <source>
        <dbReference type="ARBA" id="ARBA00022989"/>
    </source>
</evidence>
<feature type="transmembrane region" description="Helical" evidence="6">
    <location>
        <begin position="77"/>
        <end position="99"/>
    </location>
</feature>
<feature type="transmembrane region" description="Helical" evidence="6">
    <location>
        <begin position="142"/>
        <end position="164"/>
    </location>
</feature>
<dbReference type="AlphaFoldDB" id="A0AAV8WYT1"/>
<feature type="transmembrane region" description="Helical" evidence="6">
    <location>
        <begin position="111"/>
        <end position="130"/>
    </location>
</feature>
<evidence type="ECO:0000256" key="5">
    <source>
        <dbReference type="ARBA" id="ARBA00023180"/>
    </source>
</evidence>
<dbReference type="PRINTS" id="PR00171">
    <property type="entry name" value="SUGRTRNSPORT"/>
</dbReference>
<name>A0AAV8WYT1_9CUCU</name>
<evidence type="ECO:0000256" key="2">
    <source>
        <dbReference type="ARBA" id="ARBA00022692"/>
    </source>
</evidence>
<keyword evidence="4 6" id="KW-0472">Membrane</keyword>
<dbReference type="PANTHER" id="PTHR48021">
    <property type="match status" value="1"/>
</dbReference>
<dbReference type="SUPFAM" id="SSF103473">
    <property type="entry name" value="MFS general substrate transporter"/>
    <property type="match status" value="1"/>
</dbReference>
<dbReference type="Proteomes" id="UP001162156">
    <property type="component" value="Unassembled WGS sequence"/>
</dbReference>
<keyword evidence="9" id="KW-1185">Reference proteome</keyword>
<dbReference type="InterPro" id="IPR050549">
    <property type="entry name" value="MFS_Trehalose_Transporter"/>
</dbReference>
<feature type="transmembrane region" description="Helical" evidence="6">
    <location>
        <begin position="6"/>
        <end position="22"/>
    </location>
</feature>
<keyword evidence="3 6" id="KW-1133">Transmembrane helix</keyword>
<evidence type="ECO:0000256" key="1">
    <source>
        <dbReference type="ARBA" id="ARBA00004141"/>
    </source>
</evidence>
<sequence length="280" mass="31509">MTFNLILAIFPGIFLVLFYFLAQESPHYYNSSPKYDLTILALEINKENELIDLERDIKEERAETFSDVWKSKGLIKAFIISIVLMTFQQFSGINAVLFYSQSIFQEAHTTLEPAVCSIIIGCVQFGTSFVTPPLVDRLGRKILLVFSAIGMIISEVHLGVYTYLKDHDKDVSSISFVPIICLMLYIISFNSGFGPLPWTIMGELFPSKVKSIASSLTASFSWFLAFLITKYFKPVSESIGMGSSFFIFSACCVISIPFCILYVVETKGKSFQEIQTALNR</sequence>
<dbReference type="InterPro" id="IPR003663">
    <property type="entry name" value="Sugar/inositol_transpt"/>
</dbReference>
<evidence type="ECO:0000256" key="4">
    <source>
        <dbReference type="ARBA" id="ARBA00023136"/>
    </source>
</evidence>
<comment type="caution">
    <text evidence="8">The sequence shown here is derived from an EMBL/GenBank/DDBJ whole genome shotgun (WGS) entry which is preliminary data.</text>
</comment>
<dbReference type="InterPro" id="IPR005828">
    <property type="entry name" value="MFS_sugar_transport-like"/>
</dbReference>
<dbReference type="InterPro" id="IPR020846">
    <property type="entry name" value="MFS_dom"/>
</dbReference>
<dbReference type="PROSITE" id="PS50850">
    <property type="entry name" value="MFS"/>
    <property type="match status" value="1"/>
</dbReference>
<accession>A0AAV8WYT1</accession>
<protein>
    <recommendedName>
        <fullName evidence="7">Major facilitator superfamily (MFS) profile domain-containing protein</fullName>
    </recommendedName>
</protein>
<gene>
    <name evidence="8" type="ORF">NQ314_015135</name>
</gene>
<evidence type="ECO:0000256" key="6">
    <source>
        <dbReference type="SAM" id="Phobius"/>
    </source>
</evidence>
<dbReference type="InterPro" id="IPR036259">
    <property type="entry name" value="MFS_trans_sf"/>
</dbReference>
<dbReference type="GO" id="GO:0016020">
    <property type="term" value="C:membrane"/>
    <property type="evidence" value="ECO:0007669"/>
    <property type="project" value="UniProtKB-SubCell"/>
</dbReference>
<organism evidence="8 9">
    <name type="scientific">Rhamnusium bicolor</name>
    <dbReference type="NCBI Taxonomy" id="1586634"/>
    <lineage>
        <taxon>Eukaryota</taxon>
        <taxon>Metazoa</taxon>
        <taxon>Ecdysozoa</taxon>
        <taxon>Arthropoda</taxon>
        <taxon>Hexapoda</taxon>
        <taxon>Insecta</taxon>
        <taxon>Pterygota</taxon>
        <taxon>Neoptera</taxon>
        <taxon>Endopterygota</taxon>
        <taxon>Coleoptera</taxon>
        <taxon>Polyphaga</taxon>
        <taxon>Cucujiformia</taxon>
        <taxon>Chrysomeloidea</taxon>
        <taxon>Cerambycidae</taxon>
        <taxon>Lepturinae</taxon>
        <taxon>Rhagiini</taxon>
        <taxon>Rhamnusium</taxon>
    </lineage>
</organism>
<feature type="transmembrane region" description="Helical" evidence="6">
    <location>
        <begin position="244"/>
        <end position="264"/>
    </location>
</feature>
<feature type="domain" description="Major facilitator superfamily (MFS) profile" evidence="7">
    <location>
        <begin position="1"/>
        <end position="267"/>
    </location>
</feature>
<dbReference type="Gene3D" id="1.20.1250.20">
    <property type="entry name" value="MFS general substrate transporter like domains"/>
    <property type="match status" value="1"/>
</dbReference>
<evidence type="ECO:0000259" key="7">
    <source>
        <dbReference type="PROSITE" id="PS50850"/>
    </source>
</evidence>
<comment type="subcellular location">
    <subcellularLocation>
        <location evidence="1">Membrane</location>
        <topology evidence="1">Multi-pass membrane protein</topology>
    </subcellularLocation>
</comment>
<dbReference type="EMBL" id="JANEYF010004209">
    <property type="protein sequence ID" value="KAJ8931869.1"/>
    <property type="molecule type" value="Genomic_DNA"/>
</dbReference>
<keyword evidence="5" id="KW-0325">Glycoprotein</keyword>
<feature type="transmembrane region" description="Helical" evidence="6">
    <location>
        <begin position="176"/>
        <end position="200"/>
    </location>
</feature>
<feature type="transmembrane region" description="Helical" evidence="6">
    <location>
        <begin position="212"/>
        <end position="232"/>
    </location>
</feature>
<reference evidence="8" key="1">
    <citation type="journal article" date="2023" name="Insect Mol. Biol.">
        <title>Genome sequencing provides insights into the evolution of gene families encoding plant cell wall-degrading enzymes in longhorned beetles.</title>
        <authorList>
            <person name="Shin N.R."/>
            <person name="Okamura Y."/>
            <person name="Kirsch R."/>
            <person name="Pauchet Y."/>
        </authorList>
    </citation>
    <scope>NUCLEOTIDE SEQUENCE</scope>
    <source>
        <strain evidence="8">RBIC_L_NR</strain>
    </source>
</reference>
<dbReference type="GO" id="GO:0022857">
    <property type="term" value="F:transmembrane transporter activity"/>
    <property type="evidence" value="ECO:0007669"/>
    <property type="project" value="InterPro"/>
</dbReference>